<protein>
    <submittedName>
        <fullName evidence="1">Uncharacterized protein</fullName>
    </submittedName>
</protein>
<accession>A0A8J6TBR2</accession>
<gene>
    <name evidence="1" type="ORF">H8E80_04565</name>
</gene>
<proteinExistence type="predicted"/>
<dbReference type="AlphaFoldDB" id="A0A8J6TBR2"/>
<comment type="caution">
    <text evidence="1">The sequence shown here is derived from an EMBL/GenBank/DDBJ whole genome shotgun (WGS) entry which is preliminary data.</text>
</comment>
<dbReference type="EMBL" id="JACNLL010000046">
    <property type="protein sequence ID" value="MBC8199303.1"/>
    <property type="molecule type" value="Genomic_DNA"/>
</dbReference>
<evidence type="ECO:0000313" key="1">
    <source>
        <dbReference type="EMBL" id="MBC8199303.1"/>
    </source>
</evidence>
<evidence type="ECO:0000313" key="2">
    <source>
        <dbReference type="Proteomes" id="UP000603545"/>
    </source>
</evidence>
<dbReference type="Proteomes" id="UP000603545">
    <property type="component" value="Unassembled WGS sequence"/>
</dbReference>
<sequence>MSRKPLPEKTFIIELIENVLSDEEWVTLVDALKAICNKVCWKPGKDIAHLKKRRRMKHLSGTLADYEQVIYDIVRNVGNIVYLYDFMGTHYYAVRGFAANNEWLVIFGWGGLMETAFPPQNIDEYLERRGFIFLGRVKEILQWTKKVKI</sequence>
<reference evidence="1 2" key="1">
    <citation type="submission" date="2020-08" db="EMBL/GenBank/DDBJ databases">
        <title>Bridging the membrane lipid divide: bacteria of the FCB group superphylum have the potential to synthesize archaeal ether lipids.</title>
        <authorList>
            <person name="Villanueva L."/>
            <person name="Von Meijenfeldt F.A.B."/>
            <person name="Westbye A.B."/>
            <person name="Yadav S."/>
            <person name="Hopmans E.C."/>
            <person name="Dutilh B.E."/>
            <person name="Sinninghe Damste J.S."/>
        </authorList>
    </citation>
    <scope>NUCLEOTIDE SEQUENCE [LARGE SCALE GENOMIC DNA]</scope>
    <source>
        <strain evidence="1">NIOZ-UU82</strain>
    </source>
</reference>
<organism evidence="1 2">
    <name type="scientific">Candidatus Desulfaltia bathyphila</name>
    <dbReference type="NCBI Taxonomy" id="2841697"/>
    <lineage>
        <taxon>Bacteria</taxon>
        <taxon>Pseudomonadati</taxon>
        <taxon>Thermodesulfobacteriota</taxon>
        <taxon>Desulfobacteria</taxon>
        <taxon>Desulfobacterales</taxon>
        <taxon>Desulfobacterales incertae sedis</taxon>
        <taxon>Candidatus Desulfaltia</taxon>
    </lineage>
</organism>
<name>A0A8J6TBR2_9BACT</name>